<sequence>MKSRPDDLGTFAVERDALTTSLTTWADTEAATLVRRAGPADAGAPDLYGLWGESSSERQARLAALIQGHTWRIAQVGAWAVLGTYNPDADGWDAGVMEGWLAAAAASHAAQYEQAGYAAAVGALASPDGWHAGLTAAMAGWVTNAAIRAVTASTESRSFGGHDAAGASGLVYKVWNTGSNARSTHAALNGDRVELGDVFTNGLRWPGDARGKDAETANCNCHLTYERGE</sequence>
<dbReference type="AlphaFoldDB" id="A0A066Z9A2"/>
<protein>
    <recommendedName>
        <fullName evidence="3">Phage head morphogenesis domain-containing protein</fullName>
    </recommendedName>
</protein>
<dbReference type="Proteomes" id="UP000027178">
    <property type="component" value="Unassembled WGS sequence"/>
</dbReference>
<proteinExistence type="predicted"/>
<organism evidence="1 2">
    <name type="scientific">Kitasatospora cheerisanensis KCTC 2395</name>
    <dbReference type="NCBI Taxonomy" id="1348663"/>
    <lineage>
        <taxon>Bacteria</taxon>
        <taxon>Bacillati</taxon>
        <taxon>Actinomycetota</taxon>
        <taxon>Actinomycetes</taxon>
        <taxon>Kitasatosporales</taxon>
        <taxon>Streptomycetaceae</taxon>
        <taxon>Kitasatospora</taxon>
    </lineage>
</organism>
<comment type="caution">
    <text evidence="1">The sequence shown here is derived from an EMBL/GenBank/DDBJ whole genome shotgun (WGS) entry which is preliminary data.</text>
</comment>
<dbReference type="eggNOG" id="ENOG5031ZI9">
    <property type="taxonomic scope" value="Bacteria"/>
</dbReference>
<dbReference type="RefSeq" id="WP_035860339.1">
    <property type="nucleotide sequence ID" value="NZ_KK853997.1"/>
</dbReference>
<evidence type="ECO:0000313" key="2">
    <source>
        <dbReference type="Proteomes" id="UP000027178"/>
    </source>
</evidence>
<evidence type="ECO:0000313" key="1">
    <source>
        <dbReference type="EMBL" id="KDN86710.1"/>
    </source>
</evidence>
<dbReference type="OrthoDB" id="3311507at2"/>
<dbReference type="EMBL" id="JNBY01000056">
    <property type="protein sequence ID" value="KDN86710.1"/>
    <property type="molecule type" value="Genomic_DNA"/>
</dbReference>
<dbReference type="HOGENOM" id="CLU_1194368_0_0_11"/>
<name>A0A066Z9A2_9ACTN</name>
<gene>
    <name evidence="1" type="ORF">KCH_15270</name>
</gene>
<dbReference type="PATRIC" id="fig|1348663.4.peg.1467"/>
<evidence type="ECO:0008006" key="3">
    <source>
        <dbReference type="Google" id="ProtNLM"/>
    </source>
</evidence>
<reference evidence="1 2" key="1">
    <citation type="submission" date="2014-05" db="EMBL/GenBank/DDBJ databases">
        <title>Draft Genome Sequence of Kitasatospora cheerisanensis KCTC 2395.</title>
        <authorList>
            <person name="Nam D.H."/>
        </authorList>
    </citation>
    <scope>NUCLEOTIDE SEQUENCE [LARGE SCALE GENOMIC DNA]</scope>
    <source>
        <strain evidence="1 2">KCTC 2395</strain>
    </source>
</reference>
<keyword evidence="2" id="KW-1185">Reference proteome</keyword>
<accession>A0A066Z9A2</accession>